<dbReference type="GO" id="GO:0048472">
    <property type="term" value="F:threonine-phosphate decarboxylase activity"/>
    <property type="evidence" value="ECO:0007669"/>
    <property type="project" value="UniProtKB-EC"/>
</dbReference>
<dbReference type="OrthoDB" id="9813612at2"/>
<keyword evidence="5" id="KW-0169">Cobalamin biosynthesis</keyword>
<dbReference type="InterPro" id="IPR015424">
    <property type="entry name" value="PyrdxlP-dep_Trfase"/>
</dbReference>
<evidence type="ECO:0000256" key="4">
    <source>
        <dbReference type="ARBA" id="ARBA00012285"/>
    </source>
</evidence>
<dbReference type="AlphaFoldDB" id="I3INN6"/>
<dbReference type="PANTHER" id="PTHR42885:SF1">
    <property type="entry name" value="THREONINE-PHOSPHATE DECARBOXYLASE"/>
    <property type="match status" value="1"/>
</dbReference>
<dbReference type="SUPFAM" id="SSF53383">
    <property type="entry name" value="PLP-dependent transferases"/>
    <property type="match status" value="1"/>
</dbReference>
<dbReference type="Gene3D" id="3.90.1150.10">
    <property type="entry name" value="Aspartate Aminotransferase, domain 1"/>
    <property type="match status" value="1"/>
</dbReference>
<comment type="function">
    <text evidence="2">Decarboxylates L-threonine-O-3-phosphate to yield (R)-1-amino-2-propanol O-2-phosphate, the precursor for the linkage between the nucleotide loop and the corrin ring in cobalamin.</text>
</comment>
<keyword evidence="7" id="KW-0456">Lyase</keyword>
<dbReference type="GO" id="GO:0009236">
    <property type="term" value="P:cobalamin biosynthetic process"/>
    <property type="evidence" value="ECO:0007669"/>
    <property type="project" value="UniProtKB-UniPathway"/>
</dbReference>
<dbReference type="NCBIfam" id="TIGR01140">
    <property type="entry name" value="L_thr_O3P_dcar"/>
    <property type="match status" value="1"/>
</dbReference>
<evidence type="ECO:0000313" key="11">
    <source>
        <dbReference type="EMBL" id="GAB63331.1"/>
    </source>
</evidence>
<evidence type="ECO:0000259" key="10">
    <source>
        <dbReference type="Pfam" id="PF00155"/>
    </source>
</evidence>
<evidence type="ECO:0000256" key="1">
    <source>
        <dbReference type="ARBA" id="ARBA00001933"/>
    </source>
</evidence>
<accession>I3INN6</accession>
<dbReference type="Pfam" id="PF00155">
    <property type="entry name" value="Aminotran_1_2"/>
    <property type="match status" value="1"/>
</dbReference>
<dbReference type="PANTHER" id="PTHR42885">
    <property type="entry name" value="HISTIDINOL-PHOSPHATE AMINOTRANSFERASE-RELATED"/>
    <property type="match status" value="1"/>
</dbReference>
<comment type="catalytic activity">
    <reaction evidence="9">
        <text>O-phospho-L-threonine + H(+) = (R)-1-aminopropan-2-yl phosphate + CO2</text>
        <dbReference type="Rhea" id="RHEA:11492"/>
        <dbReference type="ChEBI" id="CHEBI:15378"/>
        <dbReference type="ChEBI" id="CHEBI:16526"/>
        <dbReference type="ChEBI" id="CHEBI:58563"/>
        <dbReference type="ChEBI" id="CHEBI:58675"/>
        <dbReference type="EC" id="4.1.1.81"/>
    </reaction>
</comment>
<evidence type="ECO:0000256" key="2">
    <source>
        <dbReference type="ARBA" id="ARBA00003444"/>
    </source>
</evidence>
<dbReference type="Gene3D" id="3.40.640.10">
    <property type="entry name" value="Type I PLP-dependent aspartate aminotransferase-like (Major domain)"/>
    <property type="match status" value="1"/>
</dbReference>
<evidence type="ECO:0000313" key="12">
    <source>
        <dbReference type="Proteomes" id="UP000002985"/>
    </source>
</evidence>
<organism evidence="11 12">
    <name type="scientific">Candidatus Jettenia caeni</name>
    <dbReference type="NCBI Taxonomy" id="247490"/>
    <lineage>
        <taxon>Bacteria</taxon>
        <taxon>Pseudomonadati</taxon>
        <taxon>Planctomycetota</taxon>
        <taxon>Candidatus Brocadiia</taxon>
        <taxon>Candidatus Brocadiales</taxon>
        <taxon>Candidatus Brocadiaceae</taxon>
        <taxon>Candidatus Jettenia</taxon>
    </lineage>
</organism>
<evidence type="ECO:0000256" key="5">
    <source>
        <dbReference type="ARBA" id="ARBA00022573"/>
    </source>
</evidence>
<name>I3INN6_9BACT</name>
<dbReference type="InterPro" id="IPR005860">
    <property type="entry name" value="CobD"/>
</dbReference>
<dbReference type="UniPathway" id="UPA00148"/>
<comment type="pathway">
    <text evidence="3">Cofactor biosynthesis; adenosylcobalamin biosynthesis.</text>
</comment>
<evidence type="ECO:0000256" key="6">
    <source>
        <dbReference type="ARBA" id="ARBA00022898"/>
    </source>
</evidence>
<evidence type="ECO:0000256" key="7">
    <source>
        <dbReference type="ARBA" id="ARBA00023239"/>
    </source>
</evidence>
<evidence type="ECO:0000256" key="3">
    <source>
        <dbReference type="ARBA" id="ARBA00004953"/>
    </source>
</evidence>
<keyword evidence="6" id="KW-0663">Pyridoxal phosphate</keyword>
<comment type="cofactor">
    <cofactor evidence="1">
        <name>pyridoxal 5'-phosphate</name>
        <dbReference type="ChEBI" id="CHEBI:597326"/>
    </cofactor>
</comment>
<dbReference type="EMBL" id="BAFH01000004">
    <property type="protein sequence ID" value="GAB63331.1"/>
    <property type="molecule type" value="Genomic_DNA"/>
</dbReference>
<dbReference type="CDD" id="cd00609">
    <property type="entry name" value="AAT_like"/>
    <property type="match status" value="1"/>
</dbReference>
<dbReference type="InterPro" id="IPR015422">
    <property type="entry name" value="PyrdxlP-dep_Trfase_small"/>
</dbReference>
<proteinExistence type="predicted"/>
<dbReference type="eggNOG" id="COG0079">
    <property type="taxonomic scope" value="Bacteria"/>
</dbReference>
<dbReference type="PROSITE" id="PS00105">
    <property type="entry name" value="AA_TRANSFER_CLASS_1"/>
    <property type="match status" value="1"/>
</dbReference>
<evidence type="ECO:0000256" key="8">
    <source>
        <dbReference type="ARBA" id="ARBA00029996"/>
    </source>
</evidence>
<dbReference type="InterPro" id="IPR015421">
    <property type="entry name" value="PyrdxlP-dep_Trfase_major"/>
</dbReference>
<evidence type="ECO:0000256" key="9">
    <source>
        <dbReference type="ARBA" id="ARBA00048531"/>
    </source>
</evidence>
<dbReference type="EC" id="4.1.1.81" evidence="4"/>
<sequence>MYEFSYGIFLKEIMFKGHGGDIKPITDYVNGNVSVQKRNHGILDFSASINPLGYPENVRKVIGENFDDIVHYPDIDCSSLREYIARKIGHLADEIIVGNGSTELFYLIPRSLQPARGIIFQPTFSEFAEALQCSHTGVTHHVLKEEDDFRFEYRQEYFRDNKAGIVFLCNPNNPTGLLIEKTVLLDMIRRHHDITFVIDEAFIDFVDEPERYHVIHEAGMLRNLIVVRSLTKFYGFPGLRIGYLVAHADLVKQMMKYKEPWSVNALAQCAALAALEDEAFISRSREFMLKERVFLLNELTGIHGLVPYEPTANYILVKIKKRDMTSSLLREQLLEYGIAIRDCSNFTGLSDKYFRVAVRTREENERLITAMKNVYEK</sequence>
<dbReference type="GO" id="GO:0030170">
    <property type="term" value="F:pyridoxal phosphate binding"/>
    <property type="evidence" value="ECO:0007669"/>
    <property type="project" value="InterPro"/>
</dbReference>
<dbReference type="InterPro" id="IPR004838">
    <property type="entry name" value="NHTrfase_class1_PyrdxlP-BS"/>
</dbReference>
<dbReference type="Proteomes" id="UP000002985">
    <property type="component" value="Unassembled WGS sequence"/>
</dbReference>
<feature type="domain" description="Aminotransferase class I/classII large" evidence="10">
    <location>
        <begin position="42"/>
        <end position="370"/>
    </location>
</feature>
<protein>
    <recommendedName>
        <fullName evidence="4">threonine-phosphate decarboxylase</fullName>
        <ecNumber evidence="4">4.1.1.81</ecNumber>
    </recommendedName>
    <alternativeName>
        <fullName evidence="8">L-threonine-O-3-phosphate decarboxylase</fullName>
    </alternativeName>
</protein>
<comment type="caution">
    <text evidence="11">The sequence shown here is derived from an EMBL/GenBank/DDBJ whole genome shotgun (WGS) entry which is preliminary data.</text>
</comment>
<dbReference type="InterPro" id="IPR004839">
    <property type="entry name" value="Aminotransferase_I/II_large"/>
</dbReference>
<keyword evidence="12" id="KW-1185">Reference proteome</keyword>
<reference evidence="11 12" key="1">
    <citation type="journal article" date="2012" name="FEBS Lett.">
        <title>Anammox organism KSU-1 expresses a NirK-type copper-containing nitrite reductase instead of a NirS-type with cytochrome cd1.</title>
        <authorList>
            <person name="Hira D."/>
            <person name="Toh H."/>
            <person name="Migita C.T."/>
            <person name="Okubo H."/>
            <person name="Nishiyama T."/>
            <person name="Hattori M."/>
            <person name="Furukawa K."/>
            <person name="Fujii T."/>
        </authorList>
    </citation>
    <scope>NUCLEOTIDE SEQUENCE [LARGE SCALE GENOMIC DNA]</scope>
</reference>
<dbReference type="STRING" id="247490.KSU1_D0022"/>
<gene>
    <name evidence="11" type="ORF">KSU1_D0022</name>
</gene>